<evidence type="ECO:0000313" key="3">
    <source>
        <dbReference type="EMBL" id="VFJ14146.1"/>
    </source>
</evidence>
<dbReference type="SUPFAM" id="SSF50952">
    <property type="entry name" value="Soluble quinoprotein glucose dehydrogenase"/>
    <property type="match status" value="1"/>
</dbReference>
<organism evidence="3 4">
    <name type="scientific">Candidatus Nitrosocosmicus franklandianus</name>
    <dbReference type="NCBI Taxonomy" id="1798806"/>
    <lineage>
        <taxon>Archaea</taxon>
        <taxon>Nitrososphaerota</taxon>
        <taxon>Nitrososphaeria</taxon>
        <taxon>Nitrososphaerales</taxon>
        <taxon>Nitrososphaeraceae</taxon>
        <taxon>Candidatus Nitrosocosmicus</taxon>
    </lineage>
</organism>
<keyword evidence="3" id="KW-0560">Oxidoreductase</keyword>
<evidence type="ECO:0000256" key="1">
    <source>
        <dbReference type="SAM" id="Phobius"/>
    </source>
</evidence>
<dbReference type="RefSeq" id="WP_134484351.1">
    <property type="nucleotide sequence ID" value="NZ_LR216287.1"/>
</dbReference>
<dbReference type="Gene3D" id="2.120.10.30">
    <property type="entry name" value="TolB, C-terminal domain"/>
    <property type="match status" value="1"/>
</dbReference>
<gene>
    <name evidence="3" type="primary">yliI</name>
    <name evidence="3" type="ORF">NFRAN_1824</name>
</gene>
<evidence type="ECO:0000313" key="4">
    <source>
        <dbReference type="Proteomes" id="UP000294299"/>
    </source>
</evidence>
<dbReference type="EC" id="1.1.5.-" evidence="3"/>
<protein>
    <submittedName>
        <fullName evidence="3">Soluble aldose sugar dehydrogenase YliI</fullName>
        <ecNumber evidence="3">1.1.5.-</ecNumber>
    </submittedName>
</protein>
<dbReference type="OrthoDB" id="6744at2157"/>
<keyword evidence="4" id="KW-1185">Reference proteome</keyword>
<dbReference type="AlphaFoldDB" id="A0A484IGT5"/>
<dbReference type="PANTHER" id="PTHR19328:SF13">
    <property type="entry name" value="HIPL1 PROTEIN"/>
    <property type="match status" value="1"/>
</dbReference>
<keyword evidence="1" id="KW-1133">Transmembrane helix</keyword>
<dbReference type="GeneID" id="39421131"/>
<feature type="domain" description="Glucose/Sorbosone dehydrogenase" evidence="2">
    <location>
        <begin position="62"/>
        <end position="443"/>
    </location>
</feature>
<keyword evidence="1" id="KW-0472">Membrane</keyword>
<dbReference type="PANTHER" id="PTHR19328">
    <property type="entry name" value="HEDGEHOG-INTERACTING PROTEIN"/>
    <property type="match status" value="1"/>
</dbReference>
<dbReference type="Pfam" id="PF07995">
    <property type="entry name" value="GSDH"/>
    <property type="match status" value="1"/>
</dbReference>
<dbReference type="EMBL" id="LR216287">
    <property type="protein sequence ID" value="VFJ14146.1"/>
    <property type="molecule type" value="Genomic_DNA"/>
</dbReference>
<evidence type="ECO:0000259" key="2">
    <source>
        <dbReference type="Pfam" id="PF07995"/>
    </source>
</evidence>
<dbReference type="GO" id="GO:0016491">
    <property type="term" value="F:oxidoreductase activity"/>
    <property type="evidence" value="ECO:0007669"/>
    <property type="project" value="UniProtKB-KW"/>
</dbReference>
<reference evidence="3 4" key="1">
    <citation type="submission" date="2019-02" db="EMBL/GenBank/DDBJ databases">
        <authorList>
            <person name="Lehtovirta-Morley E L."/>
        </authorList>
    </citation>
    <scope>NUCLEOTIDE SEQUENCE [LARGE SCALE GENOMIC DNA]</scope>
    <source>
        <strain evidence="3">NFRAN1</strain>
    </source>
</reference>
<dbReference type="InterPro" id="IPR011042">
    <property type="entry name" value="6-blade_b-propeller_TolB-like"/>
</dbReference>
<keyword evidence="1" id="KW-0812">Transmembrane</keyword>
<dbReference type="InterPro" id="IPR012938">
    <property type="entry name" value="Glc/Sorbosone_DH"/>
</dbReference>
<feature type="transmembrane region" description="Helical" evidence="1">
    <location>
        <begin position="12"/>
        <end position="33"/>
    </location>
</feature>
<dbReference type="Proteomes" id="UP000294299">
    <property type="component" value="Chromosome NFRAN"/>
</dbReference>
<name>A0A484IGT5_9ARCH</name>
<proteinExistence type="predicted"/>
<dbReference type="InterPro" id="IPR011041">
    <property type="entry name" value="Quinoprot_gluc/sorb_DH_b-prop"/>
</dbReference>
<accession>A0A484IGT5</accession>
<sequence length="466" mass="50804">MAWIAHYSKNSVNKYLTLNYLLISLAVIAISYFGNHITAAFSQELPSINDPSLKLDLVMDGLQSPTSMAFLSDTSILLTHKEGSISKLDLSNPTMLQPILQLKNVNSKNERGLLGIATNNNILDGTSSRTNQTGESDVFLFVTETGTQLDQEIPETDSVSSSDELRNRVYKFKWDGESLSNPKIILDLPAGPGTNHQGGKVKIGPDNQLYVIVGELQREGQLQNINDGPAPDDSGVIFRVNPVDGSPSANNPFIGIGDNDDTNGNSLAKYYAYGIRNSFGIDFDPITGKLWNTENGENLYDEINLVEPGFNSGWKLVMGPIASSTGITENDLVAFQGSKYADPLLSWEQSRGVTDIEFFKSNGLGQKYENNIFVGDITRGNIFFFVVNENRNGLEFDNNPDIANDLVVSTEDEISSITFGSGFKGITDLETGPDGDLYILTYSRANAGEGALYKISSNTEAVNVLE</sequence>
<dbReference type="KEGG" id="nfn:NFRAN_1824"/>